<protein>
    <submittedName>
        <fullName evidence="3">Homoserine acetyltransferase</fullName>
    </submittedName>
</protein>
<dbReference type="InterPro" id="IPR000073">
    <property type="entry name" value="AB_hydrolase_1"/>
</dbReference>
<feature type="active site" description="Nucleophile" evidence="1">
    <location>
        <position position="139"/>
    </location>
</feature>
<organism evidence="3 4">
    <name type="scientific">Hyella patelloides LEGE 07179</name>
    <dbReference type="NCBI Taxonomy" id="945734"/>
    <lineage>
        <taxon>Bacteria</taxon>
        <taxon>Bacillati</taxon>
        <taxon>Cyanobacteriota</taxon>
        <taxon>Cyanophyceae</taxon>
        <taxon>Pleurocapsales</taxon>
        <taxon>Hyellaceae</taxon>
        <taxon>Hyella</taxon>
    </lineage>
</organism>
<evidence type="ECO:0000256" key="1">
    <source>
        <dbReference type="PIRSR" id="PIRSR000443-1"/>
    </source>
</evidence>
<sequence length="349" mass="39452">MKDNAYKFIIKDFPLQCGVNLPEATIVYKTYGELNKGLTKGKALRTMSPNVILYPTSYGAQHTDIEWLIRSDGILDPSQYFIIIPNMFGNGLSSSPSNNQACKLAESGFWFTHLDNVRAQKKLLDSLGIEKLALVYGWSMGAQQAYHWGALYPECVKRIAALCGTAKTTDHNTIFLQSLRTALTADPAWNGNEFEDIPERGYRAFARIYASWAASQAYYREGLYYQFGYDSLEDYLLRGWEANYRKRDPHDLLAMIDTWLHCDVSNNPTYKGDYQQALSSITAKTLVMPAETDLYFTPEDCQAEANLIPNAEYLPIPSIWGHRAGNPYQNPEDEAFITEAVAKLLKPVK</sequence>
<dbReference type="InterPro" id="IPR008220">
    <property type="entry name" value="HAT_MetX-like"/>
</dbReference>
<keyword evidence="4" id="KW-1185">Reference proteome</keyword>
<dbReference type="Gene3D" id="3.40.50.1820">
    <property type="entry name" value="alpha/beta hydrolase"/>
    <property type="match status" value="1"/>
</dbReference>
<dbReference type="Pfam" id="PF00561">
    <property type="entry name" value="Abhydrolase_1"/>
    <property type="match status" value="1"/>
</dbReference>
<dbReference type="PIRSF" id="PIRSF000443">
    <property type="entry name" value="Homoser_Ac_trans"/>
    <property type="match status" value="1"/>
</dbReference>
<gene>
    <name evidence="3" type="ORF">H1P_1470004</name>
</gene>
<dbReference type="AlphaFoldDB" id="A0A563VM00"/>
<dbReference type="RefSeq" id="WP_144870366.1">
    <property type="nucleotide sequence ID" value="NZ_LR213898.1"/>
</dbReference>
<name>A0A563VM00_9CYAN</name>
<dbReference type="OrthoDB" id="9800754at2"/>
<evidence type="ECO:0000313" key="3">
    <source>
        <dbReference type="EMBL" id="VEP12387.1"/>
    </source>
</evidence>
<dbReference type="GO" id="GO:0016747">
    <property type="term" value="F:acyltransferase activity, transferring groups other than amino-acyl groups"/>
    <property type="evidence" value="ECO:0007669"/>
    <property type="project" value="InterPro"/>
</dbReference>
<dbReference type="SUPFAM" id="SSF53474">
    <property type="entry name" value="alpha/beta-Hydrolases"/>
    <property type="match status" value="1"/>
</dbReference>
<evidence type="ECO:0000259" key="2">
    <source>
        <dbReference type="Pfam" id="PF00561"/>
    </source>
</evidence>
<keyword evidence="3" id="KW-0808">Transferase</keyword>
<dbReference type="InterPro" id="IPR029058">
    <property type="entry name" value="AB_hydrolase_fold"/>
</dbReference>
<evidence type="ECO:0000313" key="4">
    <source>
        <dbReference type="Proteomes" id="UP000320055"/>
    </source>
</evidence>
<proteinExistence type="predicted"/>
<feature type="active site" evidence="1">
    <location>
        <position position="293"/>
    </location>
</feature>
<accession>A0A563VM00</accession>
<feature type="domain" description="AB hydrolase-1" evidence="2">
    <location>
        <begin position="75"/>
        <end position="314"/>
    </location>
</feature>
<reference evidence="3 4" key="1">
    <citation type="submission" date="2019-01" db="EMBL/GenBank/DDBJ databases">
        <authorList>
            <person name="Brito A."/>
        </authorList>
    </citation>
    <scope>NUCLEOTIDE SEQUENCE [LARGE SCALE GENOMIC DNA]</scope>
    <source>
        <strain evidence="3">1</strain>
    </source>
</reference>
<dbReference type="EMBL" id="CAACVJ010000054">
    <property type="protein sequence ID" value="VEP12387.1"/>
    <property type="molecule type" value="Genomic_DNA"/>
</dbReference>
<feature type="active site" evidence="1">
    <location>
        <position position="322"/>
    </location>
</feature>
<dbReference type="Proteomes" id="UP000320055">
    <property type="component" value="Unassembled WGS sequence"/>
</dbReference>
<dbReference type="PANTHER" id="PTHR32268:SF15">
    <property type="entry name" value="HOMOSERINE ACETYLTRANSFERASE FAMILY PROTEIN (AFU_ORTHOLOGUE AFUA_1G15350)"/>
    <property type="match status" value="1"/>
</dbReference>
<dbReference type="PANTHER" id="PTHR32268">
    <property type="entry name" value="HOMOSERINE O-ACETYLTRANSFERASE"/>
    <property type="match status" value="1"/>
</dbReference>
<dbReference type="NCBIfam" id="NF005757">
    <property type="entry name" value="PRK07581.1"/>
    <property type="match status" value="1"/>
</dbReference>